<dbReference type="PANTHER" id="PTHR30474:SF2">
    <property type="entry name" value="PEPTIDOGLYCAN GLYCOSYLTRANSFERASE FTSW-RELATED"/>
    <property type="match status" value="1"/>
</dbReference>
<comment type="similarity">
    <text evidence="11">Belongs to the SEDS family. FtsW subfamily.</text>
</comment>
<feature type="transmembrane region" description="Helical" evidence="16">
    <location>
        <begin position="38"/>
        <end position="56"/>
    </location>
</feature>
<evidence type="ECO:0000256" key="3">
    <source>
        <dbReference type="ARBA" id="ARBA00022679"/>
    </source>
</evidence>
<dbReference type="GO" id="GO:0015648">
    <property type="term" value="F:lipid-linked peptidoglycan transporter activity"/>
    <property type="evidence" value="ECO:0007669"/>
    <property type="project" value="TreeGrafter"/>
</dbReference>
<keyword evidence="5" id="KW-0133">Cell shape</keyword>
<evidence type="ECO:0000256" key="13">
    <source>
        <dbReference type="ARBA" id="ARBA00041418"/>
    </source>
</evidence>
<keyword evidence="7 16" id="KW-1133">Transmembrane helix</keyword>
<dbReference type="GO" id="GO:0051301">
    <property type="term" value="P:cell division"/>
    <property type="evidence" value="ECO:0007669"/>
    <property type="project" value="InterPro"/>
</dbReference>
<sequence>MLKTKSGKRIDWSIFIPVLLLLAIGVFVLNSLSFLTASYLLFVALGIFAFVFFVNIDFEVLSIFSTIFYISSIFFLLAPIFIGTVTRGTTRWISVGSYTIQPAEIVRPLLLVFFATTLVNSKKNLPHLTRGILLFLLPTFLILIQPSLGVTILTTAGFIGVLLASHFPRKYYFIGIFLACLLLPIGWNLLADYQKQRIFTFFMPGSDPQGVGYNSIQSMISVGSGKIFGRGLGRGIGTQLSFLPERQTDFIFASISEELGLVGAGLVLLITFFLLFRLVKIIETSRDWVGRAYVAGFFLAFFGQVVIHVGMNIGILPITGVPYPLLSAGGSSLIATLAGLGIVASVSRST</sequence>
<feature type="transmembrane region" description="Helical" evidence="16">
    <location>
        <begin position="171"/>
        <end position="190"/>
    </location>
</feature>
<evidence type="ECO:0000256" key="12">
    <source>
        <dbReference type="ARBA" id="ARBA00041185"/>
    </source>
</evidence>
<evidence type="ECO:0000256" key="4">
    <source>
        <dbReference type="ARBA" id="ARBA00022692"/>
    </source>
</evidence>
<accession>A0A1F7WR50</accession>
<evidence type="ECO:0000256" key="14">
    <source>
        <dbReference type="ARBA" id="ARBA00044770"/>
    </source>
</evidence>
<dbReference type="GO" id="GO:0008955">
    <property type="term" value="F:peptidoglycan glycosyltransferase activity"/>
    <property type="evidence" value="ECO:0007669"/>
    <property type="project" value="UniProtKB-EC"/>
</dbReference>
<evidence type="ECO:0000256" key="5">
    <source>
        <dbReference type="ARBA" id="ARBA00022960"/>
    </source>
</evidence>
<feature type="transmembrane region" description="Helical" evidence="16">
    <location>
        <begin position="133"/>
        <end position="159"/>
    </location>
</feature>
<evidence type="ECO:0000256" key="11">
    <source>
        <dbReference type="ARBA" id="ARBA00038053"/>
    </source>
</evidence>
<dbReference type="GO" id="GO:0009252">
    <property type="term" value="P:peptidoglycan biosynthetic process"/>
    <property type="evidence" value="ECO:0007669"/>
    <property type="project" value="UniProtKB-KW"/>
</dbReference>
<dbReference type="PANTHER" id="PTHR30474">
    <property type="entry name" value="CELL CYCLE PROTEIN"/>
    <property type="match status" value="1"/>
</dbReference>
<keyword evidence="2" id="KW-0328">Glycosyltransferase</keyword>
<evidence type="ECO:0000256" key="2">
    <source>
        <dbReference type="ARBA" id="ARBA00022676"/>
    </source>
</evidence>
<comment type="subcellular location">
    <subcellularLocation>
        <location evidence="1">Membrane</location>
        <topology evidence="1">Multi-pass membrane protein</topology>
    </subcellularLocation>
</comment>
<keyword evidence="3" id="KW-0808">Transferase</keyword>
<evidence type="ECO:0000256" key="15">
    <source>
        <dbReference type="ARBA" id="ARBA00049902"/>
    </source>
</evidence>
<evidence type="ECO:0000256" key="16">
    <source>
        <dbReference type="SAM" id="Phobius"/>
    </source>
</evidence>
<name>A0A1F7WR50_9BACT</name>
<evidence type="ECO:0000256" key="9">
    <source>
        <dbReference type="ARBA" id="ARBA00032370"/>
    </source>
</evidence>
<feature type="transmembrane region" description="Helical" evidence="16">
    <location>
        <begin position="63"/>
        <end position="85"/>
    </location>
</feature>
<protein>
    <recommendedName>
        <fullName evidence="12">Probable peptidoglycan glycosyltransferase FtsW</fullName>
        <ecNumber evidence="14">2.4.99.28</ecNumber>
    </recommendedName>
    <alternativeName>
        <fullName evidence="13">Cell division protein FtsW</fullName>
    </alternativeName>
    <alternativeName>
        <fullName evidence="10">Cell wall polymerase</fullName>
    </alternativeName>
    <alternativeName>
        <fullName evidence="9">Peptidoglycan polymerase</fullName>
    </alternativeName>
</protein>
<keyword evidence="8 16" id="KW-0472">Membrane</keyword>
<dbReference type="InterPro" id="IPR001182">
    <property type="entry name" value="FtsW/RodA"/>
</dbReference>
<dbReference type="GO" id="GO:0008360">
    <property type="term" value="P:regulation of cell shape"/>
    <property type="evidence" value="ECO:0007669"/>
    <property type="project" value="UniProtKB-KW"/>
</dbReference>
<evidence type="ECO:0000256" key="6">
    <source>
        <dbReference type="ARBA" id="ARBA00022984"/>
    </source>
</evidence>
<evidence type="ECO:0000313" key="18">
    <source>
        <dbReference type="Proteomes" id="UP000178812"/>
    </source>
</evidence>
<evidence type="ECO:0000313" key="17">
    <source>
        <dbReference type="EMBL" id="OGM05280.1"/>
    </source>
</evidence>
<organism evidence="17 18">
    <name type="scientific">Candidatus Woesebacteria bacterium GWB1_43_5</name>
    <dbReference type="NCBI Taxonomy" id="1802474"/>
    <lineage>
        <taxon>Bacteria</taxon>
        <taxon>Candidatus Woeseibacteriota</taxon>
    </lineage>
</organism>
<keyword evidence="4 16" id="KW-0812">Transmembrane</keyword>
<comment type="caution">
    <text evidence="17">The sequence shown here is derived from an EMBL/GenBank/DDBJ whole genome shotgun (WGS) entry which is preliminary data.</text>
</comment>
<evidence type="ECO:0000256" key="7">
    <source>
        <dbReference type="ARBA" id="ARBA00022989"/>
    </source>
</evidence>
<dbReference type="Proteomes" id="UP000178812">
    <property type="component" value="Unassembled WGS sequence"/>
</dbReference>
<gene>
    <name evidence="17" type="ORF">A2125_00690</name>
</gene>
<feature type="transmembrane region" description="Helical" evidence="16">
    <location>
        <begin position="288"/>
        <end position="311"/>
    </location>
</feature>
<reference evidence="17 18" key="1">
    <citation type="journal article" date="2016" name="Nat. Commun.">
        <title>Thousands of microbial genomes shed light on interconnected biogeochemical processes in an aquifer system.</title>
        <authorList>
            <person name="Anantharaman K."/>
            <person name="Brown C.T."/>
            <person name="Hug L.A."/>
            <person name="Sharon I."/>
            <person name="Castelle C.J."/>
            <person name="Probst A.J."/>
            <person name="Thomas B.C."/>
            <person name="Singh A."/>
            <person name="Wilkins M.J."/>
            <person name="Karaoz U."/>
            <person name="Brodie E.L."/>
            <person name="Williams K.H."/>
            <person name="Hubbard S.S."/>
            <person name="Banfield J.F."/>
        </authorList>
    </citation>
    <scope>NUCLEOTIDE SEQUENCE [LARGE SCALE GENOMIC DNA]</scope>
</reference>
<dbReference type="EC" id="2.4.99.28" evidence="14"/>
<dbReference type="Pfam" id="PF01098">
    <property type="entry name" value="FTSW_RODA_SPOVE"/>
    <property type="match status" value="1"/>
</dbReference>
<keyword evidence="6" id="KW-0573">Peptidoglycan synthesis</keyword>
<dbReference type="GO" id="GO:0005886">
    <property type="term" value="C:plasma membrane"/>
    <property type="evidence" value="ECO:0007669"/>
    <property type="project" value="TreeGrafter"/>
</dbReference>
<feature type="transmembrane region" description="Helical" evidence="16">
    <location>
        <begin position="323"/>
        <end position="346"/>
    </location>
</feature>
<dbReference type="AlphaFoldDB" id="A0A1F7WR50"/>
<evidence type="ECO:0000256" key="8">
    <source>
        <dbReference type="ARBA" id="ARBA00023136"/>
    </source>
</evidence>
<dbReference type="EMBL" id="MGFM01000041">
    <property type="protein sequence ID" value="OGM05280.1"/>
    <property type="molecule type" value="Genomic_DNA"/>
</dbReference>
<feature type="transmembrane region" description="Helical" evidence="16">
    <location>
        <begin position="12"/>
        <end position="32"/>
    </location>
</feature>
<evidence type="ECO:0000256" key="10">
    <source>
        <dbReference type="ARBA" id="ARBA00033270"/>
    </source>
</evidence>
<feature type="transmembrane region" description="Helical" evidence="16">
    <location>
        <begin position="250"/>
        <end position="276"/>
    </location>
</feature>
<evidence type="ECO:0000256" key="1">
    <source>
        <dbReference type="ARBA" id="ARBA00004141"/>
    </source>
</evidence>
<comment type="catalytic activity">
    <reaction evidence="15">
        <text>[GlcNAc-(1-&gt;4)-Mur2Ac(oyl-L-Ala-gamma-D-Glu-L-Lys-D-Ala-D-Ala)](n)-di-trans,octa-cis-undecaprenyl diphosphate + beta-D-GlcNAc-(1-&gt;4)-Mur2Ac(oyl-L-Ala-gamma-D-Glu-L-Lys-D-Ala-D-Ala)-di-trans,octa-cis-undecaprenyl diphosphate = [GlcNAc-(1-&gt;4)-Mur2Ac(oyl-L-Ala-gamma-D-Glu-L-Lys-D-Ala-D-Ala)](n+1)-di-trans,octa-cis-undecaprenyl diphosphate + di-trans,octa-cis-undecaprenyl diphosphate + H(+)</text>
        <dbReference type="Rhea" id="RHEA:23708"/>
        <dbReference type="Rhea" id="RHEA-COMP:9602"/>
        <dbReference type="Rhea" id="RHEA-COMP:9603"/>
        <dbReference type="ChEBI" id="CHEBI:15378"/>
        <dbReference type="ChEBI" id="CHEBI:58405"/>
        <dbReference type="ChEBI" id="CHEBI:60033"/>
        <dbReference type="ChEBI" id="CHEBI:78435"/>
        <dbReference type="EC" id="2.4.99.28"/>
    </reaction>
</comment>
<dbReference type="GO" id="GO:0032153">
    <property type="term" value="C:cell division site"/>
    <property type="evidence" value="ECO:0007669"/>
    <property type="project" value="TreeGrafter"/>
</dbReference>
<proteinExistence type="inferred from homology"/>